<evidence type="ECO:0000256" key="3">
    <source>
        <dbReference type="ARBA" id="ARBA00022840"/>
    </source>
</evidence>
<keyword evidence="1 6" id="KW-0436">Ligase</keyword>
<dbReference type="AlphaFoldDB" id="A0AAJ0G725"/>
<protein>
    <submittedName>
        <fullName evidence="7">Uncharacterized protein</fullName>
    </submittedName>
</protein>
<evidence type="ECO:0000256" key="6">
    <source>
        <dbReference type="RuleBase" id="RU363036"/>
    </source>
</evidence>
<dbReference type="GO" id="GO:0004812">
    <property type="term" value="F:aminoacyl-tRNA ligase activity"/>
    <property type="evidence" value="ECO:0007669"/>
    <property type="project" value="UniProtKB-KW"/>
</dbReference>
<dbReference type="Pfam" id="PF00579">
    <property type="entry name" value="tRNA-synt_1b"/>
    <property type="match status" value="1"/>
</dbReference>
<keyword evidence="4 6" id="KW-0648">Protein biosynthesis</keyword>
<proteinExistence type="inferred from homology"/>
<dbReference type="EMBL" id="JAWDJX010000095">
    <property type="protein sequence ID" value="KAK3046396.1"/>
    <property type="molecule type" value="Genomic_DNA"/>
</dbReference>
<keyword evidence="5 6" id="KW-0030">Aminoacyl-tRNA synthetase</keyword>
<evidence type="ECO:0000313" key="7">
    <source>
        <dbReference type="EMBL" id="KAK3046396.1"/>
    </source>
</evidence>
<dbReference type="InterPro" id="IPR002305">
    <property type="entry name" value="aa-tRNA-synth_Ic"/>
</dbReference>
<name>A0AAJ0G725_9PEZI</name>
<sequence>MYNNVHQWMVESPSQAAQDAWITLLDQLEAYDAAIVVGSHQVPGGVDGSFNLEATRDYVRTFRALVNESSSAEELYDKVRAAYPDRQGLTAPWLGCTAQFQAAT</sequence>
<organism evidence="7 8">
    <name type="scientific">Extremus antarcticus</name>
    <dbReference type="NCBI Taxonomy" id="702011"/>
    <lineage>
        <taxon>Eukaryota</taxon>
        <taxon>Fungi</taxon>
        <taxon>Dikarya</taxon>
        <taxon>Ascomycota</taxon>
        <taxon>Pezizomycotina</taxon>
        <taxon>Dothideomycetes</taxon>
        <taxon>Dothideomycetidae</taxon>
        <taxon>Mycosphaerellales</taxon>
        <taxon>Extremaceae</taxon>
        <taxon>Extremus</taxon>
    </lineage>
</organism>
<evidence type="ECO:0000313" key="8">
    <source>
        <dbReference type="Proteomes" id="UP001271007"/>
    </source>
</evidence>
<comment type="caution">
    <text evidence="7">The sequence shown here is derived from an EMBL/GenBank/DDBJ whole genome shotgun (WGS) entry which is preliminary data.</text>
</comment>
<dbReference type="GO" id="GO:0005524">
    <property type="term" value="F:ATP binding"/>
    <property type="evidence" value="ECO:0007669"/>
    <property type="project" value="UniProtKB-KW"/>
</dbReference>
<keyword evidence="2 6" id="KW-0547">Nucleotide-binding</keyword>
<evidence type="ECO:0000256" key="2">
    <source>
        <dbReference type="ARBA" id="ARBA00022741"/>
    </source>
</evidence>
<gene>
    <name evidence="7" type="ORF">LTR09_012116</name>
</gene>
<dbReference type="GO" id="GO:0006418">
    <property type="term" value="P:tRNA aminoacylation for protein translation"/>
    <property type="evidence" value="ECO:0007669"/>
    <property type="project" value="InterPro"/>
</dbReference>
<evidence type="ECO:0000256" key="4">
    <source>
        <dbReference type="ARBA" id="ARBA00022917"/>
    </source>
</evidence>
<reference evidence="7" key="1">
    <citation type="submission" date="2023-04" db="EMBL/GenBank/DDBJ databases">
        <title>Black Yeasts Isolated from many extreme environments.</title>
        <authorList>
            <person name="Coleine C."/>
            <person name="Stajich J.E."/>
            <person name="Selbmann L."/>
        </authorList>
    </citation>
    <scope>NUCLEOTIDE SEQUENCE</scope>
    <source>
        <strain evidence="7">CCFEE 5312</strain>
    </source>
</reference>
<accession>A0AAJ0G725</accession>
<comment type="similarity">
    <text evidence="6">Belongs to the class-I aminoacyl-tRNA synthetase family.</text>
</comment>
<evidence type="ECO:0000256" key="5">
    <source>
        <dbReference type="ARBA" id="ARBA00023146"/>
    </source>
</evidence>
<keyword evidence="3 6" id="KW-0067">ATP-binding</keyword>
<dbReference type="Proteomes" id="UP001271007">
    <property type="component" value="Unassembled WGS sequence"/>
</dbReference>
<evidence type="ECO:0000256" key="1">
    <source>
        <dbReference type="ARBA" id="ARBA00022598"/>
    </source>
</evidence>
<keyword evidence="8" id="KW-1185">Reference proteome</keyword>